<keyword evidence="2" id="KW-1185">Reference proteome</keyword>
<evidence type="ECO:0000313" key="1">
    <source>
        <dbReference type="EMBL" id="NOU59710.1"/>
    </source>
</evidence>
<protein>
    <submittedName>
        <fullName evidence="1">Uncharacterized protein</fullName>
    </submittedName>
</protein>
<evidence type="ECO:0000313" key="2">
    <source>
        <dbReference type="Proteomes" id="UP000732105"/>
    </source>
</evidence>
<dbReference type="EMBL" id="RZNH01000009">
    <property type="protein sequence ID" value="NOU59710.1"/>
    <property type="molecule type" value="Genomic_DNA"/>
</dbReference>
<dbReference type="RefSeq" id="WP_171594983.1">
    <property type="nucleotide sequence ID" value="NZ_RZNH01000009.1"/>
</dbReference>
<name>A0ABX1WUD2_9BACT</name>
<reference evidence="1 2" key="1">
    <citation type="submission" date="2018-12" db="EMBL/GenBank/DDBJ databases">
        <title>Marinifilum JC070 sp. nov., a marine bacterium isolated from Yongle Blue Hole in the South China Sea.</title>
        <authorList>
            <person name="Fu T."/>
        </authorList>
    </citation>
    <scope>NUCLEOTIDE SEQUENCE [LARGE SCALE GENOMIC DNA]</scope>
    <source>
        <strain evidence="1 2">JC070</strain>
    </source>
</reference>
<sequence length="108" mass="12251">MKVSTKSLDSIKRSEVNYEEATWNLLQDNLLGTVSDIMPGDNLIVTQEEWDNMLVLLKASNNGDMKHKVIASRTIYKSAAISSNHDHDKNANQKFMLKLSQLLTDWLS</sequence>
<comment type="caution">
    <text evidence="1">The sequence shown here is derived from an EMBL/GenBank/DDBJ whole genome shotgun (WGS) entry which is preliminary data.</text>
</comment>
<proteinExistence type="predicted"/>
<dbReference type="Proteomes" id="UP000732105">
    <property type="component" value="Unassembled WGS sequence"/>
</dbReference>
<organism evidence="1 2">
    <name type="scientific">Marinifilum caeruleilacunae</name>
    <dbReference type="NCBI Taxonomy" id="2499076"/>
    <lineage>
        <taxon>Bacteria</taxon>
        <taxon>Pseudomonadati</taxon>
        <taxon>Bacteroidota</taxon>
        <taxon>Bacteroidia</taxon>
        <taxon>Marinilabiliales</taxon>
        <taxon>Marinifilaceae</taxon>
    </lineage>
</organism>
<accession>A0ABX1WUD2</accession>
<gene>
    <name evidence="1" type="ORF">ELS83_07750</name>
</gene>